<proteinExistence type="predicted"/>
<dbReference type="PATRIC" id="fig|483937.3.peg.4686"/>
<sequence length="82" mass="9513">MENYHELIEGKVYIGGENTTMHAATMLRAVNDEEKHQIELLYSRGDYEQPMHPSGKRFLLSPESLTFNFVLNFHRTAEPDCL</sequence>
<reference evidence="1 2" key="1">
    <citation type="submission" date="2015-08" db="EMBL/GenBank/DDBJ databases">
        <title>Genomes of Paenibacillus riograndensis.</title>
        <authorList>
            <person name="Sant'Anna F.H."/>
            <person name="Souza R."/>
            <person name="Ambrosini A."/>
            <person name="Bach E."/>
            <person name="Fernandes G."/>
            <person name="Balsanelli E."/>
            <person name="Baura V.A."/>
            <person name="Pedrosa F.O."/>
            <person name="Souza E.M."/>
            <person name="Passaglia L."/>
        </authorList>
    </citation>
    <scope>NUCLEOTIDE SEQUENCE [LARGE SCALE GENOMIC DNA]</scope>
    <source>
        <strain evidence="1 2">CAS34</strain>
    </source>
</reference>
<dbReference type="Proteomes" id="UP000070475">
    <property type="component" value="Unassembled WGS sequence"/>
</dbReference>
<comment type="caution">
    <text evidence="1">The sequence shown here is derived from an EMBL/GenBank/DDBJ whole genome shotgun (WGS) entry which is preliminary data.</text>
</comment>
<organism evidence="1 2">
    <name type="scientific">Paenibacillus riograndensis</name>
    <dbReference type="NCBI Taxonomy" id="483937"/>
    <lineage>
        <taxon>Bacteria</taxon>
        <taxon>Bacillati</taxon>
        <taxon>Bacillota</taxon>
        <taxon>Bacilli</taxon>
        <taxon>Bacillales</taxon>
        <taxon>Paenibacillaceae</taxon>
        <taxon>Paenibacillus</taxon>
        <taxon>Paenibacillus sonchi group</taxon>
    </lineage>
</organism>
<dbReference type="AlphaFoldDB" id="A0A132U8B0"/>
<dbReference type="EMBL" id="LIRB01000107">
    <property type="protein sequence ID" value="KWX79849.1"/>
    <property type="molecule type" value="Genomic_DNA"/>
</dbReference>
<accession>A0A132U8B0</accession>
<name>A0A132U8B0_9BACL</name>
<gene>
    <name evidence="1" type="ORF">AMQ84_05390</name>
</gene>
<evidence type="ECO:0000313" key="2">
    <source>
        <dbReference type="Proteomes" id="UP000070475"/>
    </source>
</evidence>
<protein>
    <submittedName>
        <fullName evidence="1">Uncharacterized protein</fullName>
    </submittedName>
</protein>
<keyword evidence="2" id="KW-1185">Reference proteome</keyword>
<evidence type="ECO:0000313" key="1">
    <source>
        <dbReference type="EMBL" id="KWX79849.1"/>
    </source>
</evidence>